<dbReference type="PANTHER" id="PTHR33048:SF124">
    <property type="entry name" value="INTEGRAL MEMBRANE PROTEIN"/>
    <property type="match status" value="1"/>
</dbReference>
<feature type="transmembrane region" description="Helical" evidence="7">
    <location>
        <begin position="302"/>
        <end position="327"/>
    </location>
</feature>
<dbReference type="AlphaFoldDB" id="A0A6A5VPU4"/>
<feature type="compositionally biased region" description="Polar residues" evidence="6">
    <location>
        <begin position="374"/>
        <end position="392"/>
    </location>
</feature>
<feature type="domain" description="Rhodopsin" evidence="8">
    <location>
        <begin position="126"/>
        <end position="364"/>
    </location>
</feature>
<reference evidence="9" key="1">
    <citation type="journal article" date="2020" name="Stud. Mycol.">
        <title>101 Dothideomycetes genomes: a test case for predicting lifestyles and emergence of pathogens.</title>
        <authorList>
            <person name="Haridas S."/>
            <person name="Albert R."/>
            <person name="Binder M."/>
            <person name="Bloem J."/>
            <person name="Labutti K."/>
            <person name="Salamov A."/>
            <person name="Andreopoulos B."/>
            <person name="Baker S."/>
            <person name="Barry K."/>
            <person name="Bills G."/>
            <person name="Bluhm B."/>
            <person name="Cannon C."/>
            <person name="Castanera R."/>
            <person name="Culley D."/>
            <person name="Daum C."/>
            <person name="Ezra D."/>
            <person name="Gonzalez J."/>
            <person name="Henrissat B."/>
            <person name="Kuo A."/>
            <person name="Liang C."/>
            <person name="Lipzen A."/>
            <person name="Lutzoni F."/>
            <person name="Magnuson J."/>
            <person name="Mondo S."/>
            <person name="Nolan M."/>
            <person name="Ohm R."/>
            <person name="Pangilinan J."/>
            <person name="Park H.-J."/>
            <person name="Ramirez L."/>
            <person name="Alfaro M."/>
            <person name="Sun H."/>
            <person name="Tritt A."/>
            <person name="Yoshinaga Y."/>
            <person name="Zwiers L.-H."/>
            <person name="Turgeon B."/>
            <person name="Goodwin S."/>
            <person name="Spatafora J."/>
            <person name="Crous P."/>
            <person name="Grigoriev I."/>
        </authorList>
    </citation>
    <scope>NUCLEOTIDE SEQUENCE</scope>
    <source>
        <strain evidence="9">CBS 107.79</strain>
    </source>
</reference>
<keyword evidence="10" id="KW-1185">Reference proteome</keyword>
<feature type="transmembrane region" description="Helical" evidence="7">
    <location>
        <begin position="267"/>
        <end position="290"/>
    </location>
</feature>
<dbReference type="GO" id="GO:0016020">
    <property type="term" value="C:membrane"/>
    <property type="evidence" value="ECO:0007669"/>
    <property type="project" value="UniProtKB-SubCell"/>
</dbReference>
<dbReference type="InterPro" id="IPR049326">
    <property type="entry name" value="Rhodopsin_dom_fungi"/>
</dbReference>
<feature type="transmembrane region" description="Helical" evidence="7">
    <location>
        <begin position="181"/>
        <end position="208"/>
    </location>
</feature>
<proteinExistence type="inferred from homology"/>
<evidence type="ECO:0000256" key="5">
    <source>
        <dbReference type="ARBA" id="ARBA00038359"/>
    </source>
</evidence>
<gene>
    <name evidence="9" type="ORF">BU23DRAFT_563564</name>
</gene>
<evidence type="ECO:0000256" key="4">
    <source>
        <dbReference type="ARBA" id="ARBA00023136"/>
    </source>
</evidence>
<feature type="compositionally biased region" description="Polar residues" evidence="6">
    <location>
        <begin position="432"/>
        <end position="443"/>
    </location>
</feature>
<evidence type="ECO:0000259" key="8">
    <source>
        <dbReference type="Pfam" id="PF20684"/>
    </source>
</evidence>
<keyword evidence="3 7" id="KW-1133">Transmembrane helix</keyword>
<evidence type="ECO:0000256" key="1">
    <source>
        <dbReference type="ARBA" id="ARBA00004141"/>
    </source>
</evidence>
<feature type="transmembrane region" description="Helical" evidence="7">
    <location>
        <begin position="141"/>
        <end position="161"/>
    </location>
</feature>
<name>A0A6A5VPU4_9PLEO</name>
<protein>
    <recommendedName>
        <fullName evidence="8">Rhodopsin domain-containing protein</fullName>
    </recommendedName>
</protein>
<dbReference type="Proteomes" id="UP000800036">
    <property type="component" value="Unassembled WGS sequence"/>
</dbReference>
<evidence type="ECO:0000313" key="9">
    <source>
        <dbReference type="EMBL" id="KAF1979374.1"/>
    </source>
</evidence>
<organism evidence="9 10">
    <name type="scientific">Bimuria novae-zelandiae CBS 107.79</name>
    <dbReference type="NCBI Taxonomy" id="1447943"/>
    <lineage>
        <taxon>Eukaryota</taxon>
        <taxon>Fungi</taxon>
        <taxon>Dikarya</taxon>
        <taxon>Ascomycota</taxon>
        <taxon>Pezizomycotina</taxon>
        <taxon>Dothideomycetes</taxon>
        <taxon>Pleosporomycetidae</taxon>
        <taxon>Pleosporales</taxon>
        <taxon>Massarineae</taxon>
        <taxon>Didymosphaeriaceae</taxon>
        <taxon>Bimuria</taxon>
    </lineage>
</organism>
<sequence length="500" mass="54987">MCAQELLRHSQQDLWCSMFLSAISPSRRHIVQKFYAISRQSGTHQLSNLEGRNDNAKLRPGNDTHAFKGTLVTAEGRSATNGTTAIMPAPEGYVVDFDNPQVQYIVETYAIAAVEMTSALLFLIQRLYTKIALMKSFQLEDALVIVAWVFCLGTQICLFLGHSQGAFGRHAWEIRIEQYTYFSRLVLIATLLYLIGTAAAKCSLALFYRRLNPSKVFQGSVWFTLFVCLGAYISIFFSLLFACKPIAASWDPLLLPTAECLNRGSIYITQAVIGIVTDVLLLALPIPTLLKLQINTRKKIGPMGIFATGSITTVISVVRLIILMPALTTAGQSWLIGEGGMWIDVEANLLIMCCYLSTLRCFFKHVIPRLMGEQSSTCNSKSHSRGFSQNGAPRTFGSGGAKRALDSLMQTHNGDSGIPLSSLDDLGKDKGNTTTRVKSPSGDSDSEKAILFERTVQVTHEDRDDSDQDGRGAARGYEGAMSNQPKIWIDNGESHSSLKK</sequence>
<evidence type="ECO:0000256" key="2">
    <source>
        <dbReference type="ARBA" id="ARBA00022692"/>
    </source>
</evidence>
<dbReference type="OrthoDB" id="5342292at2759"/>
<feature type="region of interest" description="Disordered" evidence="6">
    <location>
        <begin position="415"/>
        <end position="500"/>
    </location>
</feature>
<feature type="transmembrane region" description="Helical" evidence="7">
    <location>
        <begin position="109"/>
        <end position="129"/>
    </location>
</feature>
<evidence type="ECO:0000313" key="10">
    <source>
        <dbReference type="Proteomes" id="UP000800036"/>
    </source>
</evidence>
<evidence type="ECO:0000256" key="7">
    <source>
        <dbReference type="SAM" id="Phobius"/>
    </source>
</evidence>
<comment type="similarity">
    <text evidence="5">Belongs to the SAT4 family.</text>
</comment>
<evidence type="ECO:0000256" key="3">
    <source>
        <dbReference type="ARBA" id="ARBA00022989"/>
    </source>
</evidence>
<feature type="transmembrane region" description="Helical" evidence="7">
    <location>
        <begin position="220"/>
        <end position="247"/>
    </location>
</feature>
<dbReference type="Pfam" id="PF20684">
    <property type="entry name" value="Fung_rhodopsin"/>
    <property type="match status" value="1"/>
</dbReference>
<feature type="region of interest" description="Disordered" evidence="6">
    <location>
        <begin position="374"/>
        <end position="401"/>
    </location>
</feature>
<keyword evidence="2 7" id="KW-0812">Transmembrane</keyword>
<comment type="subcellular location">
    <subcellularLocation>
        <location evidence="1">Membrane</location>
        <topology evidence="1">Multi-pass membrane protein</topology>
    </subcellularLocation>
</comment>
<evidence type="ECO:0000256" key="6">
    <source>
        <dbReference type="SAM" id="MobiDB-lite"/>
    </source>
</evidence>
<dbReference type="PANTHER" id="PTHR33048">
    <property type="entry name" value="PTH11-LIKE INTEGRAL MEMBRANE PROTEIN (AFU_ORTHOLOGUE AFUA_5G11245)"/>
    <property type="match status" value="1"/>
</dbReference>
<feature type="compositionally biased region" description="Basic and acidic residues" evidence="6">
    <location>
        <begin position="459"/>
        <end position="472"/>
    </location>
</feature>
<keyword evidence="4 7" id="KW-0472">Membrane</keyword>
<dbReference type="EMBL" id="ML976658">
    <property type="protein sequence ID" value="KAF1979374.1"/>
    <property type="molecule type" value="Genomic_DNA"/>
</dbReference>
<accession>A0A6A5VPU4</accession>
<dbReference type="InterPro" id="IPR052337">
    <property type="entry name" value="SAT4-like"/>
</dbReference>